<dbReference type="AlphaFoldDB" id="A0A399G4D5"/>
<dbReference type="Proteomes" id="UP000265719">
    <property type="component" value="Chromosome"/>
</dbReference>
<dbReference type="Gene3D" id="2.130.10.120">
    <property type="entry name" value="Prolyl oligopeptidase, N-terminal domain"/>
    <property type="match status" value="1"/>
</dbReference>
<organism evidence="8 9">
    <name type="scientific">Thermobifida halotolerans</name>
    <dbReference type="NCBI Taxonomy" id="483545"/>
    <lineage>
        <taxon>Bacteria</taxon>
        <taxon>Bacillati</taxon>
        <taxon>Actinomycetota</taxon>
        <taxon>Actinomycetes</taxon>
        <taxon>Streptosporangiales</taxon>
        <taxon>Nocardiopsidaceae</taxon>
        <taxon>Thermobifida</taxon>
    </lineage>
</organism>
<evidence type="ECO:0000256" key="4">
    <source>
        <dbReference type="ARBA" id="ARBA00022801"/>
    </source>
</evidence>
<reference evidence="8" key="1">
    <citation type="submission" date="2020-10" db="EMBL/GenBank/DDBJ databases">
        <title>De novo genome project of the cellulose decomposer Thermobifida halotolerans type strain.</title>
        <authorList>
            <person name="Nagy I."/>
            <person name="Horvath B."/>
            <person name="Kukolya J."/>
            <person name="Nagy I."/>
            <person name="Orsini M."/>
        </authorList>
    </citation>
    <scope>NUCLEOTIDE SEQUENCE</scope>
    <source>
        <strain evidence="8">DSM 44931</strain>
    </source>
</reference>
<dbReference type="EC" id="3.4.21.26" evidence="2"/>
<accession>A0A399G4D5</accession>
<evidence type="ECO:0000313" key="8">
    <source>
        <dbReference type="EMBL" id="UOE20974.1"/>
    </source>
</evidence>
<evidence type="ECO:0000256" key="5">
    <source>
        <dbReference type="ARBA" id="ARBA00022825"/>
    </source>
</evidence>
<dbReference type="OrthoDB" id="9801421at2"/>
<dbReference type="Pfam" id="PF02897">
    <property type="entry name" value="Peptidase_S9_N"/>
    <property type="match status" value="1"/>
</dbReference>
<evidence type="ECO:0000313" key="9">
    <source>
        <dbReference type="Proteomes" id="UP000265719"/>
    </source>
</evidence>
<comment type="catalytic activity">
    <reaction evidence="1">
        <text>Hydrolysis of Pro-|-Xaa &gt;&gt; Ala-|-Xaa in oligopeptides.</text>
        <dbReference type="EC" id="3.4.21.26"/>
    </reaction>
</comment>
<protein>
    <recommendedName>
        <fullName evidence="2">prolyl oligopeptidase</fullName>
        <ecNumber evidence="2">3.4.21.26</ecNumber>
    </recommendedName>
</protein>
<dbReference type="Pfam" id="PF00326">
    <property type="entry name" value="Peptidase_S9"/>
    <property type="match status" value="1"/>
</dbReference>
<dbReference type="PANTHER" id="PTHR42881:SF2">
    <property type="entry name" value="PROLYL ENDOPEPTIDASE"/>
    <property type="match status" value="1"/>
</dbReference>
<sequence length="696" mass="74581">MAEQTARPSTGHPPARREAVVDELHGRVVADPYRWLEDGESAECRTWLADQEELFTRHARTWRCRDAFAALLEELTAEGGAAVPVLSVPVVRGGRRFLLRRAPGQQLPVLVVTDADGGERTLLNPLDLDASATTTLDAWRPSWTGDLVAYQVSHRGEERPTLRVLDAATGRTVDGPLRPGRATPVAWLPDDTGFYYVDTPDGSSARRLRLHLLGDASRDDAVLFTVDLPQLSVATSPDGRWMMLSAAPGATSGNLLWLAETATDHLAPRLVHDGTGDGTRAVVKFGPDGRIYAVTDADAPFGRLCAVDPDAPDSARWRTLIASAAPAVLTDCVVLRESDSGRMRLLVSYSRHGAADLVVHDADGTRLGRVPLPGPGTVLRLSAPPSGAAEAWFGYTDFVTPPSVYRFRLGQGVSAARPSVRDRGPWPAVRQVTYPSHDGTPVRMHLVGLPGDGVGPRPTLLTAYGGFGASSVPGYSPAVLAWVRAGGLYAVAHVRGGGEGGTAWHAAGRGRHKPNAVADFVSAARWLVARGWTSPDRLALRGASHSGLLVAAALARHPDLCAAAVCSDAVTDMVRYPRFGLGRLWTEEFGTAEDPEQLDVLLGYSPYHRVQDGAAYPAVLFTCARTDPRVDSLHTRKMAAALQHATSARRPVLLRCEADVGHGARSVARWIGLQADILAFCATHTGLRLPHADDRC</sequence>
<evidence type="ECO:0000256" key="3">
    <source>
        <dbReference type="ARBA" id="ARBA00022670"/>
    </source>
</evidence>
<feature type="domain" description="Peptidase S9A N-terminal" evidence="7">
    <location>
        <begin position="15"/>
        <end position="412"/>
    </location>
</feature>
<dbReference type="InterPro" id="IPR023302">
    <property type="entry name" value="Pept_S9A_N"/>
</dbReference>
<dbReference type="InterPro" id="IPR051167">
    <property type="entry name" value="Prolyl_oligopep/macrocyclase"/>
</dbReference>
<dbReference type="InterPro" id="IPR001375">
    <property type="entry name" value="Peptidase_S9_cat"/>
</dbReference>
<dbReference type="Gene3D" id="3.40.50.1820">
    <property type="entry name" value="alpha/beta hydrolase"/>
    <property type="match status" value="1"/>
</dbReference>
<evidence type="ECO:0000256" key="2">
    <source>
        <dbReference type="ARBA" id="ARBA00011897"/>
    </source>
</evidence>
<dbReference type="GO" id="GO:0004252">
    <property type="term" value="F:serine-type endopeptidase activity"/>
    <property type="evidence" value="ECO:0007669"/>
    <property type="project" value="UniProtKB-EC"/>
</dbReference>
<name>A0A399G4D5_9ACTN</name>
<dbReference type="GO" id="GO:0070012">
    <property type="term" value="F:oligopeptidase activity"/>
    <property type="evidence" value="ECO:0007669"/>
    <property type="project" value="TreeGrafter"/>
</dbReference>
<dbReference type="InterPro" id="IPR029058">
    <property type="entry name" value="AB_hydrolase_fold"/>
</dbReference>
<keyword evidence="9" id="KW-1185">Reference proteome</keyword>
<dbReference type="PRINTS" id="PR00862">
    <property type="entry name" value="PROLIGOPTASE"/>
</dbReference>
<proteinExistence type="predicted"/>
<evidence type="ECO:0000256" key="1">
    <source>
        <dbReference type="ARBA" id="ARBA00001070"/>
    </source>
</evidence>
<evidence type="ECO:0000259" key="7">
    <source>
        <dbReference type="Pfam" id="PF02897"/>
    </source>
</evidence>
<feature type="domain" description="Peptidase S9 prolyl oligopeptidase catalytic" evidence="6">
    <location>
        <begin position="479"/>
        <end position="686"/>
    </location>
</feature>
<dbReference type="GO" id="GO:0006508">
    <property type="term" value="P:proteolysis"/>
    <property type="evidence" value="ECO:0007669"/>
    <property type="project" value="UniProtKB-KW"/>
</dbReference>
<dbReference type="SUPFAM" id="SSF50993">
    <property type="entry name" value="Peptidase/esterase 'gauge' domain"/>
    <property type="match status" value="1"/>
</dbReference>
<dbReference type="EMBL" id="CP063196">
    <property type="protein sequence ID" value="UOE20974.1"/>
    <property type="molecule type" value="Genomic_DNA"/>
</dbReference>
<dbReference type="GO" id="GO:0005829">
    <property type="term" value="C:cytosol"/>
    <property type="evidence" value="ECO:0007669"/>
    <property type="project" value="TreeGrafter"/>
</dbReference>
<dbReference type="RefSeq" id="WP_068693181.1">
    <property type="nucleotide sequence ID" value="NZ_CP063196.1"/>
</dbReference>
<dbReference type="KEGG" id="thao:NI17_007360"/>
<evidence type="ECO:0000259" key="6">
    <source>
        <dbReference type="Pfam" id="PF00326"/>
    </source>
</evidence>
<dbReference type="PANTHER" id="PTHR42881">
    <property type="entry name" value="PROLYL ENDOPEPTIDASE"/>
    <property type="match status" value="1"/>
</dbReference>
<keyword evidence="5" id="KW-0720">Serine protease</keyword>
<keyword evidence="4" id="KW-0378">Hydrolase</keyword>
<dbReference type="SUPFAM" id="SSF53474">
    <property type="entry name" value="alpha/beta-Hydrolases"/>
    <property type="match status" value="1"/>
</dbReference>
<keyword evidence="3" id="KW-0645">Protease</keyword>
<gene>
    <name evidence="8" type="ORF">NI17_007360</name>
</gene>
<dbReference type="InterPro" id="IPR002470">
    <property type="entry name" value="Peptidase_S9A"/>
</dbReference>